<reference evidence="1 2" key="1">
    <citation type="journal article" date="2013" name="Genome Biol. Evol.">
        <title>Comparison of metabolic capacities and inference of gene content evolution in mosquito-associated Spiroplasma diminutum and S. taiwanense.</title>
        <authorList>
            <person name="Lo W.S."/>
            <person name="Ku C."/>
            <person name="Chen L.L."/>
            <person name="Chang T.H."/>
            <person name="Kuo C.H."/>
        </authorList>
    </citation>
    <scope>NUCLEOTIDE SEQUENCE [LARGE SCALE GENOMIC DNA]</scope>
    <source>
        <strain evidence="1">CUAS-1</strain>
    </source>
</reference>
<dbReference type="RefSeq" id="WP_020836326.1">
    <property type="nucleotide sequence ID" value="NC_021833.1"/>
</dbReference>
<evidence type="ECO:0000313" key="1">
    <source>
        <dbReference type="EMBL" id="AGR42093.1"/>
    </source>
</evidence>
<accession>S5MEC8</accession>
<dbReference type="InParanoid" id="S5MEC8"/>
<dbReference type="HOGENOM" id="CLU_2511030_0_0_14"/>
<organism evidence="1 2">
    <name type="scientific">Spiroplasma diminutum CUAS-1</name>
    <dbReference type="NCBI Taxonomy" id="1276221"/>
    <lineage>
        <taxon>Bacteria</taxon>
        <taxon>Bacillati</taxon>
        <taxon>Mycoplasmatota</taxon>
        <taxon>Mollicutes</taxon>
        <taxon>Entomoplasmatales</taxon>
        <taxon>Spiroplasmataceae</taxon>
        <taxon>Spiroplasma</taxon>
    </lineage>
</organism>
<evidence type="ECO:0000313" key="2">
    <source>
        <dbReference type="Proteomes" id="UP000014983"/>
    </source>
</evidence>
<dbReference type="PATRIC" id="fig|1276221.3.peg.386"/>
<dbReference type="OrthoDB" id="389793at2"/>
<dbReference type="EMBL" id="CP005076">
    <property type="protein sequence ID" value="AGR42093.1"/>
    <property type="molecule type" value="Genomic_DNA"/>
</dbReference>
<proteinExistence type="predicted"/>
<protein>
    <submittedName>
        <fullName evidence="1">Uncharacterized protein</fullName>
    </submittedName>
</protein>
<dbReference type="Proteomes" id="UP000014983">
    <property type="component" value="Chromosome"/>
</dbReference>
<dbReference type="STRING" id="1276221.SDIMI_v3c03890"/>
<keyword evidence="2" id="KW-1185">Reference proteome</keyword>
<gene>
    <name evidence="1" type="ORF">SDIMI_v3c03890</name>
</gene>
<sequence>MNLNNTVEILDMTKYTLDEITELLNEGKTLIMALEKGEHVNASLNESFSKYLNANIKLKEEKENCGTCGCGQPANILVYVWK</sequence>
<dbReference type="AlphaFoldDB" id="S5MEC8"/>
<name>S5MEC8_9MOLU</name>
<dbReference type="KEGG" id="sdi:SDIMI_v3c03890"/>